<reference evidence="6" key="1">
    <citation type="journal article" date="2020" name="mSystems">
        <title>Genome- and Community-Level Interaction Insights into Carbon Utilization and Element Cycling Functions of Hydrothermarchaeota in Hydrothermal Sediment.</title>
        <authorList>
            <person name="Zhou Z."/>
            <person name="Liu Y."/>
            <person name="Xu W."/>
            <person name="Pan J."/>
            <person name="Luo Z.H."/>
            <person name="Li M."/>
        </authorList>
    </citation>
    <scope>NUCLEOTIDE SEQUENCE [LARGE SCALE GENOMIC DNA]</scope>
    <source>
        <strain evidence="6">SpSt-1259</strain>
    </source>
</reference>
<dbReference type="PANTHER" id="PTHR10916">
    <property type="entry name" value="60S RIBOSOMAL PROTEIN L35/50S RIBOSOMAL PROTEIN L29"/>
    <property type="match status" value="1"/>
</dbReference>
<dbReference type="InterPro" id="IPR018254">
    <property type="entry name" value="Ribosomal_uL29_CS"/>
</dbReference>
<evidence type="ECO:0000256" key="4">
    <source>
        <dbReference type="ARBA" id="ARBA00035204"/>
    </source>
</evidence>
<dbReference type="AlphaFoldDB" id="A0A7C2ULM6"/>
<dbReference type="FunFam" id="1.10.287.310:FF:000001">
    <property type="entry name" value="50S ribosomal protein L29"/>
    <property type="match status" value="1"/>
</dbReference>
<keyword evidence="3 5" id="KW-0687">Ribonucleoprotein</keyword>
<dbReference type="PROSITE" id="PS00579">
    <property type="entry name" value="RIBOSOMAL_L29"/>
    <property type="match status" value="1"/>
</dbReference>
<evidence type="ECO:0000313" key="6">
    <source>
        <dbReference type="EMBL" id="HEU98070.1"/>
    </source>
</evidence>
<dbReference type="InterPro" id="IPR036049">
    <property type="entry name" value="Ribosomal_uL29_sf"/>
</dbReference>
<dbReference type="NCBIfam" id="TIGR00012">
    <property type="entry name" value="L29"/>
    <property type="match status" value="1"/>
</dbReference>
<evidence type="ECO:0000256" key="5">
    <source>
        <dbReference type="HAMAP-Rule" id="MF_00374"/>
    </source>
</evidence>
<proteinExistence type="inferred from homology"/>
<comment type="similarity">
    <text evidence="1 5">Belongs to the universal ribosomal protein uL29 family.</text>
</comment>
<organism evidence="6">
    <name type="scientific">Fervidicoccus fontis</name>
    <dbReference type="NCBI Taxonomy" id="683846"/>
    <lineage>
        <taxon>Archaea</taxon>
        <taxon>Thermoproteota</taxon>
        <taxon>Thermoprotei</taxon>
        <taxon>Fervidicoccales</taxon>
        <taxon>Fervidicoccaceae</taxon>
        <taxon>Fervidicoccus</taxon>
    </lineage>
</organism>
<accession>A0A7C2ULM6</accession>
<dbReference type="Proteomes" id="UP000885664">
    <property type="component" value="Unassembled WGS sequence"/>
</dbReference>
<dbReference type="SUPFAM" id="SSF46561">
    <property type="entry name" value="Ribosomal protein L29 (L29p)"/>
    <property type="match status" value="1"/>
</dbReference>
<dbReference type="GO" id="GO:0003735">
    <property type="term" value="F:structural constituent of ribosome"/>
    <property type="evidence" value="ECO:0007669"/>
    <property type="project" value="InterPro"/>
</dbReference>
<dbReference type="InterPro" id="IPR050063">
    <property type="entry name" value="Ribosomal_protein_uL29"/>
</dbReference>
<dbReference type="HAMAP" id="MF_00374">
    <property type="entry name" value="Ribosomal_uL29"/>
    <property type="match status" value="1"/>
</dbReference>
<sequence length="69" mass="8218">MSLKPDEIRKMTQEERENRLNELRLELMKMVMQAHVGTIDNPGKIRPLRKTIARIMTIQTEEKRKGEKK</sequence>
<protein>
    <recommendedName>
        <fullName evidence="4 5">Large ribosomal subunit protein uL29</fullName>
    </recommendedName>
</protein>
<name>A0A7C2ULM6_9CREN</name>
<dbReference type="InterPro" id="IPR001854">
    <property type="entry name" value="Ribosomal_uL29"/>
</dbReference>
<dbReference type="Pfam" id="PF00831">
    <property type="entry name" value="Ribosomal_L29"/>
    <property type="match status" value="1"/>
</dbReference>
<dbReference type="EMBL" id="DSFE01000094">
    <property type="protein sequence ID" value="HEU98070.1"/>
    <property type="molecule type" value="Genomic_DNA"/>
</dbReference>
<dbReference type="Gene3D" id="1.10.287.310">
    <property type="match status" value="1"/>
</dbReference>
<dbReference type="GO" id="GO:0022625">
    <property type="term" value="C:cytosolic large ribosomal subunit"/>
    <property type="evidence" value="ECO:0007669"/>
    <property type="project" value="TreeGrafter"/>
</dbReference>
<dbReference type="GO" id="GO:0006412">
    <property type="term" value="P:translation"/>
    <property type="evidence" value="ECO:0007669"/>
    <property type="project" value="UniProtKB-UniRule"/>
</dbReference>
<evidence type="ECO:0000256" key="1">
    <source>
        <dbReference type="ARBA" id="ARBA00009254"/>
    </source>
</evidence>
<comment type="caution">
    <text evidence="6">The sequence shown here is derived from an EMBL/GenBank/DDBJ whole genome shotgun (WGS) entry which is preliminary data.</text>
</comment>
<evidence type="ECO:0000256" key="2">
    <source>
        <dbReference type="ARBA" id="ARBA00022980"/>
    </source>
</evidence>
<gene>
    <name evidence="6" type="primary">rpmC</name>
    <name evidence="5" type="synonym">rpl29</name>
    <name evidence="6" type="ORF">ENO36_04375</name>
</gene>
<evidence type="ECO:0000256" key="3">
    <source>
        <dbReference type="ARBA" id="ARBA00023274"/>
    </source>
</evidence>
<dbReference type="PANTHER" id="PTHR10916:SF0">
    <property type="entry name" value="LARGE RIBOSOMAL SUBUNIT PROTEIN UL29C"/>
    <property type="match status" value="1"/>
</dbReference>
<keyword evidence="2 5" id="KW-0689">Ribosomal protein</keyword>